<keyword evidence="4" id="KW-0862">Zinc</keyword>
<evidence type="ECO:0000256" key="3">
    <source>
        <dbReference type="ARBA" id="ARBA00022801"/>
    </source>
</evidence>
<dbReference type="SUPFAM" id="SSF56281">
    <property type="entry name" value="Metallo-hydrolase/oxidoreductase"/>
    <property type="match status" value="1"/>
</dbReference>
<dbReference type="GO" id="GO:0046872">
    <property type="term" value="F:metal ion binding"/>
    <property type="evidence" value="ECO:0007669"/>
    <property type="project" value="UniProtKB-KW"/>
</dbReference>
<dbReference type="Proteomes" id="UP000178187">
    <property type="component" value="Unassembled WGS sequence"/>
</dbReference>
<organism evidence="6 7">
    <name type="scientific">Candidatus Danuiimicrobium aquiferis</name>
    <dbReference type="NCBI Taxonomy" id="1801832"/>
    <lineage>
        <taxon>Bacteria</taxon>
        <taxon>Pseudomonadati</taxon>
        <taxon>Candidatus Omnitrophota</taxon>
        <taxon>Candidatus Danuiimicrobium</taxon>
    </lineage>
</organism>
<keyword evidence="3" id="KW-0378">Hydrolase</keyword>
<comment type="caution">
    <text evidence="6">The sequence shown here is derived from an EMBL/GenBank/DDBJ whole genome shotgun (WGS) entry which is preliminary data.</text>
</comment>
<dbReference type="InterPro" id="IPR036866">
    <property type="entry name" value="RibonucZ/Hydroxyglut_hydro"/>
</dbReference>
<dbReference type="SMART" id="SM00849">
    <property type="entry name" value="Lactamase_B"/>
    <property type="match status" value="1"/>
</dbReference>
<protein>
    <recommendedName>
        <fullName evidence="5">Metallo-beta-lactamase domain-containing protein</fullName>
    </recommendedName>
</protein>
<dbReference type="Gene3D" id="3.60.15.10">
    <property type="entry name" value="Ribonuclease Z/Hydroxyacylglutathione hydrolase-like"/>
    <property type="match status" value="1"/>
</dbReference>
<evidence type="ECO:0000256" key="4">
    <source>
        <dbReference type="ARBA" id="ARBA00022833"/>
    </source>
</evidence>
<keyword evidence="2" id="KW-0479">Metal-binding</keyword>
<sequence>MSMKTSLFVKQIQVGPMANFVYLVGDIKNHETFVVDPGWEVEKIIQAAKKDGFKIIGALMTHTHFDHADGLKELLRKTDGTAYIHEKEADFLTDEKLKLKKTKDGDKIQIGEVEIQVIHTPGHTPGSQCFLVDGNLFSGDTLFIQACGRCDLPASNPEDMFYSLKRLSGLDDSTVVYPGHDYADETQSTIGKEKRNNPYMQIQNLDDFLPFRMG</sequence>
<evidence type="ECO:0000259" key="5">
    <source>
        <dbReference type="SMART" id="SM00849"/>
    </source>
</evidence>
<proteinExistence type="predicted"/>
<comment type="cofactor">
    <cofactor evidence="1">
        <name>Zn(2+)</name>
        <dbReference type="ChEBI" id="CHEBI:29105"/>
    </cofactor>
</comment>
<dbReference type="GO" id="GO:0016787">
    <property type="term" value="F:hydrolase activity"/>
    <property type="evidence" value="ECO:0007669"/>
    <property type="project" value="UniProtKB-KW"/>
</dbReference>
<evidence type="ECO:0000313" key="6">
    <source>
        <dbReference type="EMBL" id="OGW96847.1"/>
    </source>
</evidence>
<dbReference type="Pfam" id="PF00753">
    <property type="entry name" value="Lactamase_B"/>
    <property type="match status" value="1"/>
</dbReference>
<evidence type="ECO:0000256" key="2">
    <source>
        <dbReference type="ARBA" id="ARBA00022723"/>
    </source>
</evidence>
<evidence type="ECO:0000313" key="7">
    <source>
        <dbReference type="Proteomes" id="UP000178187"/>
    </source>
</evidence>
<dbReference type="AlphaFoldDB" id="A0A1G1KVC5"/>
<feature type="domain" description="Metallo-beta-lactamase" evidence="5">
    <location>
        <begin position="18"/>
        <end position="180"/>
    </location>
</feature>
<dbReference type="PANTHER" id="PTHR46233">
    <property type="entry name" value="HYDROXYACYLGLUTATHIONE HYDROLASE GLOC"/>
    <property type="match status" value="1"/>
</dbReference>
<name>A0A1G1KVC5_9BACT</name>
<dbReference type="CDD" id="cd16275">
    <property type="entry name" value="BaeB-like_MBL-fold"/>
    <property type="match status" value="1"/>
</dbReference>
<dbReference type="InterPro" id="IPR001279">
    <property type="entry name" value="Metallo-B-lactamas"/>
</dbReference>
<evidence type="ECO:0000256" key="1">
    <source>
        <dbReference type="ARBA" id="ARBA00001947"/>
    </source>
</evidence>
<gene>
    <name evidence="6" type="ORF">A3G33_01815</name>
</gene>
<reference evidence="6 7" key="1">
    <citation type="journal article" date="2016" name="Nat. Commun.">
        <title>Thousands of microbial genomes shed light on interconnected biogeochemical processes in an aquifer system.</title>
        <authorList>
            <person name="Anantharaman K."/>
            <person name="Brown C.T."/>
            <person name="Hug L.A."/>
            <person name="Sharon I."/>
            <person name="Castelle C.J."/>
            <person name="Probst A.J."/>
            <person name="Thomas B.C."/>
            <person name="Singh A."/>
            <person name="Wilkins M.J."/>
            <person name="Karaoz U."/>
            <person name="Brodie E.L."/>
            <person name="Williams K.H."/>
            <person name="Hubbard S.S."/>
            <person name="Banfield J.F."/>
        </authorList>
    </citation>
    <scope>NUCLEOTIDE SEQUENCE [LARGE SCALE GENOMIC DNA]</scope>
</reference>
<dbReference type="PANTHER" id="PTHR46233:SF3">
    <property type="entry name" value="HYDROXYACYLGLUTATHIONE HYDROLASE GLOC"/>
    <property type="match status" value="1"/>
</dbReference>
<accession>A0A1G1KVC5</accession>
<dbReference type="InterPro" id="IPR051453">
    <property type="entry name" value="MBL_Glyoxalase_II"/>
</dbReference>
<dbReference type="EMBL" id="MHFR01000048">
    <property type="protein sequence ID" value="OGW96847.1"/>
    <property type="molecule type" value="Genomic_DNA"/>
</dbReference>